<dbReference type="InterPro" id="IPR013751">
    <property type="entry name" value="ACP_syn_III_N"/>
</dbReference>
<evidence type="ECO:0000259" key="5">
    <source>
        <dbReference type="Pfam" id="PF08545"/>
    </source>
</evidence>
<feature type="domain" description="Beta-ketoacyl-[acyl-carrier-protein] synthase III C-terminal" evidence="4">
    <location>
        <begin position="240"/>
        <end position="330"/>
    </location>
</feature>
<dbReference type="CDD" id="cd00827">
    <property type="entry name" value="init_cond_enzymes"/>
    <property type="match status" value="1"/>
</dbReference>
<dbReference type="AlphaFoldDB" id="A0A1J4Q4D7"/>
<evidence type="ECO:0008006" key="8">
    <source>
        <dbReference type="Google" id="ProtNLM"/>
    </source>
</evidence>
<evidence type="ECO:0000259" key="4">
    <source>
        <dbReference type="Pfam" id="PF08541"/>
    </source>
</evidence>
<dbReference type="InterPro" id="IPR013747">
    <property type="entry name" value="ACP_syn_III_C"/>
</dbReference>
<dbReference type="SUPFAM" id="SSF53901">
    <property type="entry name" value="Thiolase-like"/>
    <property type="match status" value="1"/>
</dbReference>
<evidence type="ECO:0000313" key="6">
    <source>
        <dbReference type="EMBL" id="OIK27388.1"/>
    </source>
</evidence>
<dbReference type="PANTHER" id="PTHR34069">
    <property type="entry name" value="3-OXOACYL-[ACYL-CARRIER-PROTEIN] SYNTHASE 3"/>
    <property type="match status" value="1"/>
</dbReference>
<dbReference type="Proteomes" id="UP000034838">
    <property type="component" value="Unassembled WGS sequence"/>
</dbReference>
<dbReference type="EMBL" id="LBDA02000024">
    <property type="protein sequence ID" value="OIK27388.1"/>
    <property type="molecule type" value="Genomic_DNA"/>
</dbReference>
<keyword evidence="2" id="KW-0808">Transferase</keyword>
<feature type="domain" description="Beta-ketoacyl-[acyl-carrier-protein] synthase III N-terminal" evidence="5">
    <location>
        <begin position="107"/>
        <end position="185"/>
    </location>
</feature>
<dbReference type="OrthoDB" id="7055207at2"/>
<reference evidence="6" key="1">
    <citation type="submission" date="2016-10" db="EMBL/GenBank/DDBJ databases">
        <title>Genome sequence of Streptomyces malaysiense MUSC 136.</title>
        <authorList>
            <person name="Lee L.-H."/>
            <person name="Ser H.-L."/>
        </authorList>
    </citation>
    <scope>NUCLEOTIDE SEQUENCE [LARGE SCALE GENOMIC DNA]</scope>
    <source>
        <strain evidence="6">MUSC 136</strain>
    </source>
</reference>
<evidence type="ECO:0000256" key="2">
    <source>
        <dbReference type="ARBA" id="ARBA00022679"/>
    </source>
</evidence>
<accession>A0A1J4Q4D7</accession>
<dbReference type="Pfam" id="PF08545">
    <property type="entry name" value="ACP_syn_III"/>
    <property type="match status" value="1"/>
</dbReference>
<comment type="caution">
    <text evidence="6">The sequence shown here is derived from an EMBL/GenBank/DDBJ whole genome shotgun (WGS) entry which is preliminary data.</text>
</comment>
<dbReference type="RefSeq" id="WP_046421990.1">
    <property type="nucleotide sequence ID" value="NZ_LBDA02000024.1"/>
</dbReference>
<proteinExistence type="predicted"/>
<evidence type="ECO:0000256" key="1">
    <source>
        <dbReference type="ARBA" id="ARBA00022490"/>
    </source>
</evidence>
<dbReference type="GO" id="GO:0004315">
    <property type="term" value="F:3-oxoacyl-[acyl-carrier-protein] synthase activity"/>
    <property type="evidence" value="ECO:0007669"/>
    <property type="project" value="InterPro"/>
</dbReference>
<protein>
    <recommendedName>
        <fullName evidence="8">3-oxoacyl-ACP synthase</fullName>
    </recommendedName>
</protein>
<gene>
    <name evidence="6" type="ORF">VT52_011565</name>
</gene>
<evidence type="ECO:0000256" key="3">
    <source>
        <dbReference type="ARBA" id="ARBA00023315"/>
    </source>
</evidence>
<evidence type="ECO:0000313" key="7">
    <source>
        <dbReference type="Proteomes" id="UP000034838"/>
    </source>
</evidence>
<dbReference type="InterPro" id="IPR016039">
    <property type="entry name" value="Thiolase-like"/>
</dbReference>
<keyword evidence="1" id="KW-0963">Cytoplasm</keyword>
<keyword evidence="7" id="KW-1185">Reference proteome</keyword>
<keyword evidence="3" id="KW-0012">Acyltransferase</keyword>
<dbReference type="PANTHER" id="PTHR34069:SF2">
    <property type="entry name" value="BETA-KETOACYL-[ACYL-CARRIER-PROTEIN] SYNTHASE III"/>
    <property type="match status" value="1"/>
</dbReference>
<dbReference type="Pfam" id="PF08541">
    <property type="entry name" value="ACP_syn_III_C"/>
    <property type="match status" value="1"/>
</dbReference>
<dbReference type="GO" id="GO:0006633">
    <property type="term" value="P:fatty acid biosynthetic process"/>
    <property type="evidence" value="ECO:0007669"/>
    <property type="project" value="InterPro"/>
</dbReference>
<organism evidence="6 7">
    <name type="scientific">Streptomyces malaysiense</name>
    <dbReference type="NCBI Taxonomy" id="1428626"/>
    <lineage>
        <taxon>Bacteria</taxon>
        <taxon>Bacillati</taxon>
        <taxon>Actinomycetota</taxon>
        <taxon>Actinomycetes</taxon>
        <taxon>Kitasatosporales</taxon>
        <taxon>Streptomycetaceae</taxon>
        <taxon>Streptomyces</taxon>
    </lineage>
</organism>
<name>A0A1J4Q4D7_9ACTN</name>
<dbReference type="Gene3D" id="3.40.47.10">
    <property type="match status" value="2"/>
</dbReference>
<dbReference type="GO" id="GO:0044550">
    <property type="term" value="P:secondary metabolite biosynthetic process"/>
    <property type="evidence" value="ECO:0007669"/>
    <property type="project" value="TreeGrafter"/>
</dbReference>
<sequence length="336" mass="35673">MRFDKDLFIASAGSWIPDTTTVAQAAAEGLVDEEHRDLGFENIAVSDELSGPEMAVRAGRLAVERSGVAPADVGLVLHSSGSYQGHDMWPAASYVAGETVGPGVPGFDLQQRCNAAVGSLGLAAGYITSGLATEVLLTTGDRFAAPWVDRWNVQMNLIFADGGSALLLSGRTGFARVVAAALGADNSLERWNRGLEPFALQPGPEVRLIERGKQHAATPEAQGSWERYEAALMSTTGRVMAEAGVSTEDITRVVTPHVHRNKTPENFDLLGFTEKQSTWEVGRKYGHVGPGDQFLGIEHLVLERAVGPGDLVLVVAAGAGFSFSAAVLEILHTPSW</sequence>